<gene>
    <name evidence="5" type="primary">rhaR_2</name>
    <name evidence="5" type="ORF">FLAT13_00311</name>
</gene>
<comment type="caution">
    <text evidence="5">The sequence shown here is derived from an EMBL/GenBank/DDBJ whole genome shotgun (WGS) entry which is preliminary data.</text>
</comment>
<keyword evidence="3" id="KW-0804">Transcription</keyword>
<keyword evidence="1" id="KW-0805">Transcription regulation</keyword>
<dbReference type="AlphaFoldDB" id="A0A6V6YNF5"/>
<evidence type="ECO:0000313" key="5">
    <source>
        <dbReference type="EMBL" id="CAD0000975.1"/>
    </source>
</evidence>
<protein>
    <submittedName>
        <fullName evidence="5">HTH-type transcriptional activator RhaR</fullName>
    </submittedName>
</protein>
<dbReference type="PROSITE" id="PS01124">
    <property type="entry name" value="HTH_ARAC_FAMILY_2"/>
    <property type="match status" value="1"/>
</dbReference>
<dbReference type="Proteomes" id="UP000530060">
    <property type="component" value="Unassembled WGS sequence"/>
</dbReference>
<proteinExistence type="predicted"/>
<dbReference type="PANTHER" id="PTHR43280">
    <property type="entry name" value="ARAC-FAMILY TRANSCRIPTIONAL REGULATOR"/>
    <property type="match status" value="1"/>
</dbReference>
<organism evidence="5 6">
    <name type="scientific">Flavobacterium salmonis</name>
    <dbReference type="NCBI Taxonomy" id="2654844"/>
    <lineage>
        <taxon>Bacteria</taxon>
        <taxon>Pseudomonadati</taxon>
        <taxon>Bacteroidota</taxon>
        <taxon>Flavobacteriia</taxon>
        <taxon>Flavobacteriales</taxon>
        <taxon>Flavobacteriaceae</taxon>
        <taxon>Flavobacterium</taxon>
    </lineage>
</organism>
<dbReference type="EMBL" id="CAIJDP010000050">
    <property type="protein sequence ID" value="CAD0000975.1"/>
    <property type="molecule type" value="Genomic_DNA"/>
</dbReference>
<sequence>MNREHYSKISIDHFARQLHVDVLTDIDGFVISRNSTTVEEHAIDFNHPHIVEGIALVFCKEGTGKIRINLIEYDVPENTLLLILPESIVQINEQSKNLKIEFLLFTFDFISNIRLPIPVGNIAKIVEDKACWQLDSQQFKEFLLVHQLIVNQYQKQLLYREHIIRNFLSALLHQILQLYATENSSSALKHKNRKEEIQMKFAALLYEHYKTERSVQFYAEKLHLTPKYFSKIIMEVNGKSVLELIDEMVIMAAKALLKSSVLTVSQIADELNFANPSFFGTYFKKRVQLTPLQYRDQT</sequence>
<evidence type="ECO:0000313" key="6">
    <source>
        <dbReference type="Proteomes" id="UP000530060"/>
    </source>
</evidence>
<dbReference type="SUPFAM" id="SSF51215">
    <property type="entry name" value="Regulatory protein AraC"/>
    <property type="match status" value="1"/>
</dbReference>
<dbReference type="GO" id="GO:0043565">
    <property type="term" value="F:sequence-specific DNA binding"/>
    <property type="evidence" value="ECO:0007669"/>
    <property type="project" value="InterPro"/>
</dbReference>
<dbReference type="SMART" id="SM00342">
    <property type="entry name" value="HTH_ARAC"/>
    <property type="match status" value="1"/>
</dbReference>
<evidence type="ECO:0000259" key="4">
    <source>
        <dbReference type="PROSITE" id="PS01124"/>
    </source>
</evidence>
<keyword evidence="6" id="KW-1185">Reference proteome</keyword>
<dbReference type="PANTHER" id="PTHR43280:SF32">
    <property type="entry name" value="TRANSCRIPTIONAL REGULATORY PROTEIN"/>
    <property type="match status" value="1"/>
</dbReference>
<dbReference type="Pfam" id="PF12833">
    <property type="entry name" value="HTH_18"/>
    <property type="match status" value="1"/>
</dbReference>
<keyword evidence="2" id="KW-0238">DNA-binding</keyword>
<evidence type="ECO:0000256" key="1">
    <source>
        <dbReference type="ARBA" id="ARBA00023015"/>
    </source>
</evidence>
<evidence type="ECO:0000256" key="3">
    <source>
        <dbReference type="ARBA" id="ARBA00023163"/>
    </source>
</evidence>
<name>A0A6V6YNF5_9FLAO</name>
<feature type="domain" description="HTH araC/xylS-type" evidence="4">
    <location>
        <begin position="199"/>
        <end position="297"/>
    </location>
</feature>
<dbReference type="InterPro" id="IPR009057">
    <property type="entry name" value="Homeodomain-like_sf"/>
</dbReference>
<dbReference type="SUPFAM" id="SSF46689">
    <property type="entry name" value="Homeodomain-like"/>
    <property type="match status" value="1"/>
</dbReference>
<dbReference type="GO" id="GO:0003700">
    <property type="term" value="F:DNA-binding transcription factor activity"/>
    <property type="evidence" value="ECO:0007669"/>
    <property type="project" value="InterPro"/>
</dbReference>
<dbReference type="RefSeq" id="WP_180907698.1">
    <property type="nucleotide sequence ID" value="NZ_CAIJDP010000050.1"/>
</dbReference>
<dbReference type="InterPro" id="IPR018060">
    <property type="entry name" value="HTH_AraC"/>
</dbReference>
<accession>A0A6V6YNF5</accession>
<evidence type="ECO:0000256" key="2">
    <source>
        <dbReference type="ARBA" id="ARBA00023125"/>
    </source>
</evidence>
<dbReference type="InterPro" id="IPR037923">
    <property type="entry name" value="HTH-like"/>
</dbReference>
<dbReference type="Gene3D" id="1.10.10.60">
    <property type="entry name" value="Homeodomain-like"/>
    <property type="match status" value="1"/>
</dbReference>
<reference evidence="5 6" key="1">
    <citation type="submission" date="2020-06" db="EMBL/GenBank/DDBJ databases">
        <authorList>
            <person name="Criscuolo A."/>
        </authorList>
    </citation>
    <scope>NUCLEOTIDE SEQUENCE [LARGE SCALE GENOMIC DNA]</scope>
    <source>
        <strain evidence="6">CIP 111411</strain>
    </source>
</reference>